<proteinExistence type="predicted"/>
<dbReference type="AlphaFoldDB" id="A0A5C0SBN2"/>
<dbReference type="InterPro" id="IPR025906">
    <property type="entry name" value="YjfB_motility"/>
</dbReference>
<evidence type="ECO:0000313" key="1">
    <source>
        <dbReference type="EMBL" id="QEK11322.1"/>
    </source>
</evidence>
<dbReference type="Proteomes" id="UP000324646">
    <property type="component" value="Chromosome"/>
</dbReference>
<dbReference type="KEGG" id="crs:FQB35_02460"/>
<reference evidence="1 2" key="1">
    <citation type="submission" date="2019-07" db="EMBL/GenBank/DDBJ databases">
        <title>Complete genome of Crassaminicella thermophila SY095.</title>
        <authorList>
            <person name="Li X."/>
        </authorList>
    </citation>
    <scope>NUCLEOTIDE SEQUENCE [LARGE SCALE GENOMIC DNA]</scope>
    <source>
        <strain evidence="1 2">SY095</strain>
    </source>
</reference>
<name>A0A5C0SBN2_CRATE</name>
<organism evidence="1 2">
    <name type="scientific">Crassaminicella thermophila</name>
    <dbReference type="NCBI Taxonomy" id="2599308"/>
    <lineage>
        <taxon>Bacteria</taxon>
        <taxon>Bacillati</taxon>
        <taxon>Bacillota</taxon>
        <taxon>Clostridia</taxon>
        <taxon>Eubacteriales</taxon>
        <taxon>Clostridiaceae</taxon>
        <taxon>Crassaminicella</taxon>
    </lineage>
</organism>
<dbReference type="EMBL" id="CP042243">
    <property type="protein sequence ID" value="QEK11322.1"/>
    <property type="molecule type" value="Genomic_DNA"/>
</dbReference>
<evidence type="ECO:0000313" key="2">
    <source>
        <dbReference type="Proteomes" id="UP000324646"/>
    </source>
</evidence>
<dbReference type="OrthoDB" id="1924973at2"/>
<gene>
    <name evidence="1" type="ORF">FQB35_02460</name>
</gene>
<protein>
    <submittedName>
        <fullName evidence="1">Putative motility protein</fullName>
    </submittedName>
</protein>
<keyword evidence="2" id="KW-1185">Reference proteome</keyword>
<accession>A0A5C0SBN2</accession>
<dbReference type="Pfam" id="PF14070">
    <property type="entry name" value="YjfB_motility"/>
    <property type="match status" value="1"/>
</dbReference>
<sequence length="64" mass="6968">MDIAAMSTMLSQGKIMQQANLSVMKMAMDSAQNSGQMIKDLADTAKIMEQSVNPHLGKNIDIQL</sequence>
<dbReference type="RefSeq" id="WP_148808395.1">
    <property type="nucleotide sequence ID" value="NZ_CP042243.1"/>
</dbReference>